<dbReference type="Gene3D" id="1.10.10.10">
    <property type="entry name" value="Winged helix-like DNA-binding domain superfamily/Winged helix DNA-binding domain"/>
    <property type="match status" value="1"/>
</dbReference>
<keyword evidence="2" id="KW-0238">DNA-binding</keyword>
<comment type="caution">
    <text evidence="5">The sequence shown here is derived from an EMBL/GenBank/DDBJ whole genome shotgun (WGS) entry which is preliminary data.</text>
</comment>
<dbReference type="InterPro" id="IPR050397">
    <property type="entry name" value="Env_Response_Regulators"/>
</dbReference>
<dbReference type="Pfam" id="PF13545">
    <property type="entry name" value="HTH_Crp_2"/>
    <property type="match status" value="1"/>
</dbReference>
<keyword evidence="6" id="KW-1185">Reference proteome</keyword>
<dbReference type="InterPro" id="IPR014710">
    <property type="entry name" value="RmlC-like_jellyroll"/>
</dbReference>
<dbReference type="InterPro" id="IPR000595">
    <property type="entry name" value="cNMP-bd_dom"/>
</dbReference>
<dbReference type="PROSITE" id="PS50042">
    <property type="entry name" value="CNMP_BINDING_3"/>
    <property type="match status" value="1"/>
</dbReference>
<evidence type="ECO:0000256" key="3">
    <source>
        <dbReference type="ARBA" id="ARBA00023163"/>
    </source>
</evidence>
<dbReference type="GO" id="GO:0005829">
    <property type="term" value="C:cytosol"/>
    <property type="evidence" value="ECO:0007669"/>
    <property type="project" value="TreeGrafter"/>
</dbReference>
<dbReference type="SUPFAM" id="SSF46785">
    <property type="entry name" value="Winged helix' DNA-binding domain"/>
    <property type="match status" value="1"/>
</dbReference>
<name>A0A4Q9JV81_9BACT</name>
<keyword evidence="1" id="KW-0805">Transcription regulation</keyword>
<evidence type="ECO:0000259" key="4">
    <source>
        <dbReference type="PROSITE" id="PS50042"/>
    </source>
</evidence>
<dbReference type="InterPro" id="IPR036390">
    <property type="entry name" value="WH_DNA-bd_sf"/>
</dbReference>
<dbReference type="GO" id="GO:0003700">
    <property type="term" value="F:DNA-binding transcription factor activity"/>
    <property type="evidence" value="ECO:0007669"/>
    <property type="project" value="TreeGrafter"/>
</dbReference>
<dbReference type="GO" id="GO:0003677">
    <property type="term" value="F:DNA binding"/>
    <property type="evidence" value="ECO:0007669"/>
    <property type="project" value="UniProtKB-KW"/>
</dbReference>
<dbReference type="InterPro" id="IPR018490">
    <property type="entry name" value="cNMP-bd_dom_sf"/>
</dbReference>
<feature type="domain" description="Cyclic nucleotide-binding" evidence="4">
    <location>
        <begin position="15"/>
        <end position="115"/>
    </location>
</feature>
<dbReference type="Gene3D" id="2.60.120.10">
    <property type="entry name" value="Jelly Rolls"/>
    <property type="match status" value="1"/>
</dbReference>
<accession>A0A4Q9JV81</accession>
<dbReference type="InterPro" id="IPR036388">
    <property type="entry name" value="WH-like_DNA-bd_sf"/>
</dbReference>
<evidence type="ECO:0000256" key="2">
    <source>
        <dbReference type="ARBA" id="ARBA00023125"/>
    </source>
</evidence>
<evidence type="ECO:0000256" key="1">
    <source>
        <dbReference type="ARBA" id="ARBA00023015"/>
    </source>
</evidence>
<dbReference type="Pfam" id="PF00027">
    <property type="entry name" value="cNMP_binding"/>
    <property type="match status" value="1"/>
</dbReference>
<evidence type="ECO:0000313" key="6">
    <source>
        <dbReference type="Proteomes" id="UP000292583"/>
    </source>
</evidence>
<protein>
    <submittedName>
        <fullName evidence="5">Crp/Fnr family transcriptional regulator</fullName>
    </submittedName>
</protein>
<dbReference type="CDD" id="cd00038">
    <property type="entry name" value="CAP_ED"/>
    <property type="match status" value="1"/>
</dbReference>
<sequence>MEDYLNFLHKIGNIKRYKKNNILFYEDEQAENFFILLKGKVRVYKSINDKEMTLHRFLPTSFIAEMPAFKRLKYPANAEFEEESEILEINFEKFYNLCLENTKFNFLLIASLFEKIKILEKKLLQNSLGLKERVISYILENEQKLDIMTQKQISLDLNVRVESLSRILKEFKNKNLLTTNKGKITILDKEKLIKNFSELS</sequence>
<dbReference type="SMART" id="SM00100">
    <property type="entry name" value="cNMP"/>
    <property type="match status" value="1"/>
</dbReference>
<dbReference type="SUPFAM" id="SSF51206">
    <property type="entry name" value="cAMP-binding domain-like"/>
    <property type="match status" value="1"/>
</dbReference>
<dbReference type="RefSeq" id="WP_131186514.1">
    <property type="nucleotide sequence ID" value="NZ_CP076657.1"/>
</dbReference>
<dbReference type="SMART" id="SM00419">
    <property type="entry name" value="HTH_CRP"/>
    <property type="match status" value="1"/>
</dbReference>
<dbReference type="EMBL" id="QPGR01000004">
    <property type="protein sequence ID" value="TBR81499.1"/>
    <property type="molecule type" value="Genomic_DNA"/>
</dbReference>
<dbReference type="OrthoDB" id="9815457at2"/>
<dbReference type="PANTHER" id="PTHR24567:SF26">
    <property type="entry name" value="REGULATORY PROTEIN YEIL"/>
    <property type="match status" value="1"/>
</dbReference>
<dbReference type="Proteomes" id="UP000292583">
    <property type="component" value="Unassembled WGS sequence"/>
</dbReference>
<gene>
    <name evidence="5" type="ORF">DU473_03210</name>
</gene>
<dbReference type="InterPro" id="IPR012318">
    <property type="entry name" value="HTH_CRP"/>
</dbReference>
<organism evidence="5 6">
    <name type="scientific">Campylobacter novaezeelandiae</name>
    <dbReference type="NCBI Taxonomy" id="2267891"/>
    <lineage>
        <taxon>Bacteria</taxon>
        <taxon>Pseudomonadati</taxon>
        <taxon>Campylobacterota</taxon>
        <taxon>Epsilonproteobacteria</taxon>
        <taxon>Campylobacterales</taxon>
        <taxon>Campylobacteraceae</taxon>
        <taxon>Campylobacter</taxon>
    </lineage>
</organism>
<dbReference type="PANTHER" id="PTHR24567">
    <property type="entry name" value="CRP FAMILY TRANSCRIPTIONAL REGULATORY PROTEIN"/>
    <property type="match status" value="1"/>
</dbReference>
<keyword evidence="3" id="KW-0804">Transcription</keyword>
<proteinExistence type="predicted"/>
<evidence type="ECO:0000313" key="5">
    <source>
        <dbReference type="EMBL" id="TBR81499.1"/>
    </source>
</evidence>
<reference evidence="5 6" key="1">
    <citation type="submission" date="2018-07" db="EMBL/GenBank/DDBJ databases">
        <title>Campylobacter zealandensis sp. nov., isolated from birds and water in New Zealand.</title>
        <authorList>
            <person name="Wilkinson D.A."/>
            <person name="Biggs P.J."/>
            <person name="French N.P."/>
            <person name="Midwinter A.C."/>
        </authorList>
    </citation>
    <scope>NUCLEOTIDE SEQUENCE [LARGE SCALE GENOMIC DNA]</scope>
    <source>
        <strain evidence="5 6">B423b</strain>
    </source>
</reference>
<dbReference type="AlphaFoldDB" id="A0A4Q9JV81"/>